<proteinExistence type="predicted"/>
<protein>
    <submittedName>
        <fullName evidence="1">Inositol monophosphatase family protein</fullName>
    </submittedName>
</protein>
<evidence type="ECO:0000313" key="1">
    <source>
        <dbReference type="EMBL" id="UYP17396.1"/>
    </source>
</evidence>
<sequence length="280" mass="29094">MTDSADLHRLLAVASDVLDEVADRFVAGHGAPRSVDKGPNDFATDIDLELERRIGGMLTDRTGIAVHGEEFGGPAADEGTIWLLDPVDGTVNYSAGLPMAGILLALVDHGEPVAGLTWLPLARQRFAAVADGPLLVDGEPAEPLRPARLEDVMIGVGSFDIDSRGRVPGTRRLAVITELSRRVARLRMHGSTGADLAYTAVGALGGAVVFGHHPWDNAAGVALVRAAGGIATDFAGRPWRIGSGSVVAAAPGVHGEILEIVQSATEQSVAQQLGSEGDRT</sequence>
<dbReference type="EMBL" id="CP107551">
    <property type="protein sequence ID" value="UYP17396.1"/>
    <property type="molecule type" value="Genomic_DNA"/>
</dbReference>
<evidence type="ECO:0000313" key="2">
    <source>
        <dbReference type="Proteomes" id="UP001156484"/>
    </source>
</evidence>
<name>A0ACD4DBL7_9NOCA</name>
<dbReference type="Proteomes" id="UP001156484">
    <property type="component" value="Chromosome"/>
</dbReference>
<keyword evidence="2" id="KW-1185">Reference proteome</keyword>
<accession>A0ACD4DBL7</accession>
<gene>
    <name evidence="1" type="ORF">OED52_11825</name>
</gene>
<organism evidence="1 2">
    <name type="scientific">Rhodococcus sacchari</name>
    <dbReference type="NCBI Taxonomy" id="2962047"/>
    <lineage>
        <taxon>Bacteria</taxon>
        <taxon>Bacillati</taxon>
        <taxon>Actinomycetota</taxon>
        <taxon>Actinomycetes</taxon>
        <taxon>Mycobacteriales</taxon>
        <taxon>Nocardiaceae</taxon>
        <taxon>Rhodococcus</taxon>
    </lineage>
</organism>
<reference evidence="1" key="1">
    <citation type="submission" date="2022-10" db="EMBL/GenBank/DDBJ databases">
        <title>Rhodococcus ferula Z13 complete genome.</title>
        <authorList>
            <person name="Long X."/>
            <person name="Zang M."/>
        </authorList>
    </citation>
    <scope>NUCLEOTIDE SEQUENCE</scope>
    <source>
        <strain evidence="1">Z13</strain>
    </source>
</reference>